<dbReference type="InterPro" id="IPR055180">
    <property type="entry name" value="HsdR_RecA-like_helicase_dom_2"/>
</dbReference>
<dbReference type="InterPro" id="IPR014001">
    <property type="entry name" value="Helicase_ATP-bd"/>
</dbReference>
<evidence type="ECO:0000259" key="12">
    <source>
        <dbReference type="SMART" id="SM00487"/>
    </source>
</evidence>
<dbReference type="CDD" id="cd18030">
    <property type="entry name" value="DEXHc_RE_I_HsdR"/>
    <property type="match status" value="1"/>
</dbReference>
<dbReference type="Pfam" id="PF04313">
    <property type="entry name" value="HSDR_N"/>
    <property type="match status" value="1"/>
</dbReference>
<keyword evidence="8 11" id="KW-0378">Hydrolase</keyword>
<comment type="catalytic activity">
    <reaction evidence="1 11">
        <text>Endonucleolytic cleavage of DNA to give random double-stranded fragments with terminal 5'-phosphates, ATP is simultaneously hydrolyzed.</text>
        <dbReference type="EC" id="3.1.21.3"/>
    </reaction>
</comment>
<dbReference type="InterPro" id="IPR051268">
    <property type="entry name" value="Type-I_R_enzyme_R_subunit"/>
</dbReference>
<dbReference type="NCBIfam" id="TIGR00348">
    <property type="entry name" value="hsdR"/>
    <property type="match status" value="1"/>
</dbReference>
<dbReference type="EC" id="3.1.21.3" evidence="11"/>
<dbReference type="CDD" id="cd22332">
    <property type="entry name" value="HsdR_N"/>
    <property type="match status" value="1"/>
</dbReference>
<proteinExistence type="inferred from homology"/>
<dbReference type="SMART" id="SM00487">
    <property type="entry name" value="DEXDc"/>
    <property type="match status" value="1"/>
</dbReference>
<evidence type="ECO:0000256" key="9">
    <source>
        <dbReference type="ARBA" id="ARBA00022840"/>
    </source>
</evidence>
<keyword evidence="5 11" id="KW-0547">Nucleotide-binding</keyword>
<dbReference type="GO" id="GO:0005524">
    <property type="term" value="F:ATP binding"/>
    <property type="evidence" value="ECO:0007669"/>
    <property type="project" value="UniProtKB-KW"/>
</dbReference>
<evidence type="ECO:0000256" key="11">
    <source>
        <dbReference type="RuleBase" id="RU364115"/>
    </source>
</evidence>
<dbReference type="GO" id="GO:0009035">
    <property type="term" value="F:type I site-specific deoxyribonuclease activity"/>
    <property type="evidence" value="ECO:0007669"/>
    <property type="project" value="UniProtKB-EC"/>
</dbReference>
<dbReference type="InterPro" id="IPR040980">
    <property type="entry name" value="SWI2_SNF2"/>
</dbReference>
<comment type="similarity">
    <text evidence="2 11">Belongs to the HsdR family.</text>
</comment>
<reference evidence="14" key="1">
    <citation type="submission" date="2017-02" db="EMBL/GenBank/DDBJ databases">
        <authorList>
            <person name="Varghese N."/>
            <person name="Submissions S."/>
        </authorList>
    </citation>
    <scope>NUCLEOTIDE SEQUENCE [LARGE SCALE GENOMIC DNA]</scope>
    <source>
        <strain evidence="14">VKM Ac-2052</strain>
    </source>
</reference>
<dbReference type="InterPro" id="IPR004473">
    <property type="entry name" value="Restrct_endonuc_typeI_HsdR"/>
</dbReference>
<dbReference type="SUPFAM" id="SSF52540">
    <property type="entry name" value="P-loop containing nucleoside triphosphate hydrolases"/>
    <property type="match status" value="1"/>
</dbReference>
<comment type="subunit">
    <text evidence="3 11">The type I restriction/modification system is composed of three polypeptides R, M and S.</text>
</comment>
<evidence type="ECO:0000256" key="1">
    <source>
        <dbReference type="ARBA" id="ARBA00000851"/>
    </source>
</evidence>
<evidence type="ECO:0000256" key="5">
    <source>
        <dbReference type="ARBA" id="ARBA00022741"/>
    </source>
</evidence>
<feature type="domain" description="Helicase ATP-binding" evidence="12">
    <location>
        <begin position="304"/>
        <end position="514"/>
    </location>
</feature>
<evidence type="ECO:0000256" key="3">
    <source>
        <dbReference type="ARBA" id="ARBA00011296"/>
    </source>
</evidence>
<evidence type="ECO:0000313" key="13">
    <source>
        <dbReference type="EMBL" id="SKB00287.1"/>
    </source>
</evidence>
<evidence type="ECO:0000256" key="10">
    <source>
        <dbReference type="ARBA" id="ARBA00023125"/>
    </source>
</evidence>
<organism evidence="13 14">
    <name type="scientific">Agreia bicolorata</name>
    <dbReference type="NCBI Taxonomy" id="110935"/>
    <lineage>
        <taxon>Bacteria</taxon>
        <taxon>Bacillati</taxon>
        <taxon>Actinomycetota</taxon>
        <taxon>Actinomycetes</taxon>
        <taxon>Micrococcales</taxon>
        <taxon>Microbacteriaceae</taxon>
        <taxon>Agreia</taxon>
    </lineage>
</organism>
<keyword evidence="10 11" id="KW-0238">DNA-binding</keyword>
<gene>
    <name evidence="13" type="ORF">SAMN06295879_2975</name>
</gene>
<evidence type="ECO:0000256" key="7">
    <source>
        <dbReference type="ARBA" id="ARBA00022759"/>
    </source>
</evidence>
<keyword evidence="7" id="KW-0255">Endonuclease</keyword>
<dbReference type="AlphaFoldDB" id="A0A1T4YEM5"/>
<keyword evidence="4" id="KW-0540">Nuclease</keyword>
<dbReference type="GO" id="GO:0009307">
    <property type="term" value="P:DNA restriction-modification system"/>
    <property type="evidence" value="ECO:0007669"/>
    <property type="project" value="UniProtKB-KW"/>
</dbReference>
<comment type="function">
    <text evidence="11">Subunit R is required for both nuclease and ATPase activities, but not for modification.</text>
</comment>
<dbReference type="RefSeq" id="WP_078715046.1">
    <property type="nucleotide sequence ID" value="NZ_FUYG01000008.1"/>
</dbReference>
<evidence type="ECO:0000256" key="4">
    <source>
        <dbReference type="ARBA" id="ARBA00022722"/>
    </source>
</evidence>
<sequence>MTEPTFDPSEKLQSQLPALQMLISVGFTPLSPAEALALRGGRRRHVILDDILTERIVALNQFEHRGASYPVDLSDAQEAIRKLTSATDQPKGLQAANQAAYDTLVLGATVAKTIDGNTKSRQLRFIDWDDSNSNVYHVTVEYAVDRSGSASANRLDVVAFVNGIPFIAIECKRPSEEVKKADHQLLRYQRPQEIPGFFEFAQLLVATNRREARYATVGTPSKFWSPWVEEDDSDDLLASATAEPLPVETLASLFPTAATRELAEAQLPGLASRAPSEQDRLIHSICRPERLLRLVRAFTIVDGGVRKIARHQQYFAVTRALERVTSGSVDAPRPGGVIWHTQGSGKSLTMIMLAKALEFDPRIVSPRVILVTDRDDLDKQIRDTFRSCQLDPVRARSGAHLAGLITSKTPLVTTIVNKFENAAKQLETSSPDEDINVFVLVDESHRSQSARLGEYGTFAKMMHRVLPRANYVGFTGTPLLKKEKNTYRTFGAPIHNYTIRDAQRDEAVVPLLYEGRVIEKQIADSVINVWFDKICEGLTPEQQADLKRKFSRADVLAGAGQVIRAKAFDISEHYRQHWQGTGLKAQLIAPNKAAAVRFKDVLDEIGHVRSEVLISAPSEDETIEATDRDSREIVTRFWDAQMERFGNETRYAEEIISNFKGAGGPEIVIVVSKLLTGFDAPRNTVLYICRSLREHTLLQAIARVNRLFEPEHDEDPPKDFGHIIDYEGLLSELDEALTTYSALEGFELEDLLGAVVDVRTEIATLDARWSAVWSLFPGIRHDDQEALEQYLEPVDRREDFYAALSSFTRTLHIALSSNTADEVISQERLDRYKTDWAAFLELRRSVQQRYNETVDLRDYEPKIQRLLDDHLTALPATVIIPPIDLSDPAAVSDAAGDTRQRPAARADRIANATKRRISERMDEDPALYRRFSELIQQAIDDHRAHRLSELEYLERIRQLADDVTAERRDRALPATLAHNPAAASVFEEILKRFVAASGSPIAENIVAEIAIHLIDLVHSHHIVGIWENSQAQNDLLNSIDEYLWSDIEEARGIELTEDDEDSIRDTVIQIAKARFP</sequence>
<dbReference type="InterPro" id="IPR027417">
    <property type="entry name" value="P-loop_NTPase"/>
</dbReference>
<dbReference type="Gene3D" id="3.90.1570.50">
    <property type="match status" value="1"/>
</dbReference>
<accession>A0A1T4YEM5</accession>
<keyword evidence="9 11" id="KW-0067">ATP-binding</keyword>
<dbReference type="Proteomes" id="UP000189735">
    <property type="component" value="Unassembled WGS sequence"/>
</dbReference>
<dbReference type="PANTHER" id="PTHR30195:SF15">
    <property type="entry name" value="TYPE I RESTRICTION ENZYME HINDI ENDONUCLEASE SUBUNIT"/>
    <property type="match status" value="1"/>
</dbReference>
<evidence type="ECO:0000256" key="2">
    <source>
        <dbReference type="ARBA" id="ARBA00008598"/>
    </source>
</evidence>
<dbReference type="Pfam" id="PF22679">
    <property type="entry name" value="T1R_D3-like"/>
    <property type="match status" value="1"/>
</dbReference>
<evidence type="ECO:0000313" key="14">
    <source>
        <dbReference type="Proteomes" id="UP000189735"/>
    </source>
</evidence>
<dbReference type="PANTHER" id="PTHR30195">
    <property type="entry name" value="TYPE I SITE-SPECIFIC DEOXYRIBONUCLEASE PROTEIN SUBUNIT M AND R"/>
    <property type="match status" value="1"/>
</dbReference>
<dbReference type="GO" id="GO:0003677">
    <property type="term" value="F:DNA binding"/>
    <property type="evidence" value="ECO:0007669"/>
    <property type="project" value="UniProtKB-KW"/>
</dbReference>
<protein>
    <recommendedName>
        <fullName evidence="11">Type I restriction enzyme endonuclease subunit</fullName>
        <shortName evidence="11">R protein</shortName>
        <ecNumber evidence="11">3.1.21.3</ecNumber>
    </recommendedName>
</protein>
<dbReference type="Pfam" id="PF18766">
    <property type="entry name" value="SWI2_SNF2"/>
    <property type="match status" value="1"/>
</dbReference>
<dbReference type="InterPro" id="IPR007409">
    <property type="entry name" value="Restrct_endonuc_type1_HsdR_N"/>
</dbReference>
<evidence type="ECO:0000256" key="6">
    <source>
        <dbReference type="ARBA" id="ARBA00022747"/>
    </source>
</evidence>
<dbReference type="CDD" id="cd18800">
    <property type="entry name" value="SF2_C_EcoR124I-like"/>
    <property type="match status" value="1"/>
</dbReference>
<name>A0A1T4YEM5_9MICO</name>
<evidence type="ECO:0000256" key="8">
    <source>
        <dbReference type="ARBA" id="ARBA00022801"/>
    </source>
</evidence>
<keyword evidence="6 11" id="KW-0680">Restriction system</keyword>
<dbReference type="EMBL" id="FUYG01000008">
    <property type="protein sequence ID" value="SKB00287.1"/>
    <property type="molecule type" value="Genomic_DNA"/>
</dbReference>
<dbReference type="Gene3D" id="3.40.50.300">
    <property type="entry name" value="P-loop containing nucleotide triphosphate hydrolases"/>
    <property type="match status" value="2"/>
</dbReference>